<keyword evidence="10" id="KW-1185">Reference proteome</keyword>
<evidence type="ECO:0000313" key="9">
    <source>
        <dbReference type="EMBL" id="MFL4471766.1"/>
    </source>
</evidence>
<dbReference type="EMBL" id="JBHDIY010000002">
    <property type="protein sequence ID" value="MFL4471766.1"/>
    <property type="molecule type" value="Genomic_DNA"/>
</dbReference>
<feature type="transmembrane region" description="Helical" evidence="7">
    <location>
        <begin position="36"/>
        <end position="60"/>
    </location>
</feature>
<name>A0ABW8UX92_9RHOB</name>
<proteinExistence type="inferred from homology"/>
<protein>
    <recommendedName>
        <fullName evidence="7">Protein MgtC</fullName>
    </recommendedName>
</protein>
<evidence type="ECO:0000256" key="7">
    <source>
        <dbReference type="RuleBase" id="RU365041"/>
    </source>
</evidence>
<dbReference type="InterPro" id="IPR049177">
    <property type="entry name" value="MgtC_SapB_SrpB_YhiD_N"/>
</dbReference>
<keyword evidence="6 7" id="KW-0472">Membrane</keyword>
<feature type="transmembrane region" description="Helical" evidence="7">
    <location>
        <begin position="72"/>
        <end position="92"/>
    </location>
</feature>
<comment type="subcellular location">
    <subcellularLocation>
        <location evidence="7">Cell inner membrane</location>
        <topology evidence="7">Multi-pass membrane protein</topology>
    </subcellularLocation>
    <subcellularLocation>
        <location evidence="1">Cell membrane</location>
        <topology evidence="1">Multi-pass membrane protein</topology>
    </subcellularLocation>
</comment>
<accession>A0ABW8UX92</accession>
<comment type="caution">
    <text evidence="9">The sequence shown here is derived from an EMBL/GenBank/DDBJ whole genome shotgun (WGS) entry which is preliminary data.</text>
</comment>
<organism evidence="9 10">
    <name type="scientific">Tateyamaria armeniaca</name>
    <dbReference type="NCBI Taxonomy" id="2518930"/>
    <lineage>
        <taxon>Bacteria</taxon>
        <taxon>Pseudomonadati</taxon>
        <taxon>Pseudomonadota</taxon>
        <taxon>Alphaproteobacteria</taxon>
        <taxon>Rhodobacterales</taxon>
        <taxon>Roseobacteraceae</taxon>
        <taxon>Tateyamaria</taxon>
    </lineage>
</organism>
<evidence type="ECO:0000256" key="4">
    <source>
        <dbReference type="ARBA" id="ARBA00022692"/>
    </source>
</evidence>
<dbReference type="Proteomes" id="UP001627408">
    <property type="component" value="Unassembled WGS sequence"/>
</dbReference>
<dbReference type="PANTHER" id="PTHR33778">
    <property type="entry name" value="PROTEIN MGTC"/>
    <property type="match status" value="1"/>
</dbReference>
<keyword evidence="4 7" id="KW-0812">Transmembrane</keyword>
<keyword evidence="7" id="KW-0997">Cell inner membrane</keyword>
<feature type="transmembrane region" description="Helical" evidence="7">
    <location>
        <begin position="104"/>
        <end position="135"/>
    </location>
</feature>
<dbReference type="PRINTS" id="PR01837">
    <property type="entry name" value="MGTCSAPBPROT"/>
</dbReference>
<comment type="similarity">
    <text evidence="2 7">Belongs to the MgtC/SapB family.</text>
</comment>
<feature type="transmembrane region" description="Helical" evidence="7">
    <location>
        <begin position="7"/>
        <end position="24"/>
    </location>
</feature>
<feature type="domain" description="MgtC/SapB/SrpB/YhiD N-terminal" evidence="8">
    <location>
        <begin position="12"/>
        <end position="142"/>
    </location>
</feature>
<dbReference type="Pfam" id="PF02308">
    <property type="entry name" value="MgtC"/>
    <property type="match status" value="1"/>
</dbReference>
<evidence type="ECO:0000256" key="3">
    <source>
        <dbReference type="ARBA" id="ARBA00022475"/>
    </source>
</evidence>
<reference evidence="9 10" key="1">
    <citation type="submission" date="2024-08" db="EMBL/GenBank/DDBJ databases">
        <title>Tateyamaria sp. nov., isolated from marine algae.</title>
        <authorList>
            <person name="Choi B.J."/>
            <person name="Kim J.M."/>
            <person name="Lee J.K."/>
            <person name="Choi D.G."/>
            <person name="Bayburt H."/>
            <person name="Baek J.H."/>
            <person name="Han D.M."/>
            <person name="Jeon C.O."/>
        </authorList>
    </citation>
    <scope>NUCLEOTIDE SEQUENCE [LARGE SCALE GENOMIC DNA]</scope>
    <source>
        <strain evidence="9 10">KMU-156</strain>
    </source>
</reference>
<evidence type="ECO:0000313" key="10">
    <source>
        <dbReference type="Proteomes" id="UP001627408"/>
    </source>
</evidence>
<keyword evidence="5 7" id="KW-1133">Transmembrane helix</keyword>
<evidence type="ECO:0000259" key="8">
    <source>
        <dbReference type="Pfam" id="PF02308"/>
    </source>
</evidence>
<evidence type="ECO:0000256" key="2">
    <source>
        <dbReference type="ARBA" id="ARBA00009298"/>
    </source>
</evidence>
<dbReference type="InterPro" id="IPR003416">
    <property type="entry name" value="MgtC/SapB/SrpB/YhiD_fam"/>
</dbReference>
<dbReference type="PANTHER" id="PTHR33778:SF1">
    <property type="entry name" value="MAGNESIUM TRANSPORTER YHID-RELATED"/>
    <property type="match status" value="1"/>
</dbReference>
<evidence type="ECO:0000256" key="6">
    <source>
        <dbReference type="ARBA" id="ARBA00023136"/>
    </source>
</evidence>
<evidence type="ECO:0000256" key="1">
    <source>
        <dbReference type="ARBA" id="ARBA00004651"/>
    </source>
</evidence>
<gene>
    <name evidence="9" type="ORF">ACERZ8_18480</name>
</gene>
<keyword evidence="3" id="KW-1003">Cell membrane</keyword>
<sequence>MIVLTDFILRAVVAALLGLLIGLEREVKAKPLGVRAYMLVSLGSAGMMMVTMNFSLGTIASDPNVSIDPSRLIQGLVGGIGFLGAGAIISNSSDGRLRGVASGAAIWGVGGIGIACGLGYIAEAVILSVLTFVILTASDLLQKKGTLPDGADERENDSE</sequence>
<evidence type="ECO:0000256" key="5">
    <source>
        <dbReference type="ARBA" id="ARBA00022989"/>
    </source>
</evidence>
<dbReference type="RefSeq" id="WP_407593630.1">
    <property type="nucleotide sequence ID" value="NZ_JBHDIY010000002.1"/>
</dbReference>